<evidence type="ECO:0000313" key="1">
    <source>
        <dbReference type="EMBL" id="EJW91256.1"/>
    </source>
</evidence>
<gene>
    <name evidence="1" type="ORF">EVA_20637</name>
</gene>
<accession>J9F8M6</accession>
<proteinExistence type="predicted"/>
<comment type="caution">
    <text evidence="1">The sequence shown here is derived from an EMBL/GenBank/DDBJ whole genome shotgun (WGS) entry which is preliminary data.</text>
</comment>
<reference evidence="1" key="1">
    <citation type="journal article" date="2012" name="PLoS ONE">
        <title>Gene sets for utilization of primary and secondary nutrition supplies in the distal gut of endangered iberian lynx.</title>
        <authorList>
            <person name="Alcaide M."/>
            <person name="Messina E."/>
            <person name="Richter M."/>
            <person name="Bargiela R."/>
            <person name="Peplies J."/>
            <person name="Huws S.A."/>
            <person name="Newbold C.J."/>
            <person name="Golyshin P.N."/>
            <person name="Simon M.A."/>
            <person name="Lopez G."/>
            <person name="Yakimov M.M."/>
            <person name="Ferrer M."/>
        </authorList>
    </citation>
    <scope>NUCLEOTIDE SEQUENCE</scope>
</reference>
<organism evidence="1">
    <name type="scientific">gut metagenome</name>
    <dbReference type="NCBI Taxonomy" id="749906"/>
    <lineage>
        <taxon>unclassified sequences</taxon>
        <taxon>metagenomes</taxon>
        <taxon>organismal metagenomes</taxon>
    </lineage>
</organism>
<dbReference type="AlphaFoldDB" id="J9F8M6"/>
<dbReference type="EMBL" id="AMCI01008297">
    <property type="protein sequence ID" value="EJW91256.1"/>
    <property type="molecule type" value="Genomic_DNA"/>
</dbReference>
<protein>
    <submittedName>
        <fullName evidence="1">Uncharacterized protein</fullName>
    </submittedName>
</protein>
<sequence>MVIQKHKPAMLFTVEVFASTQHRILQSSRSVMKNMPTQITFLQEVR</sequence>
<name>J9F8M6_9ZZZZ</name>